<dbReference type="GeneID" id="98310555"/>
<evidence type="ECO:0000313" key="4">
    <source>
        <dbReference type="Proteomes" id="UP000051448"/>
    </source>
</evidence>
<dbReference type="PATRIC" id="fig|1423759.3.peg.1783"/>
<reference evidence="3 4" key="1">
    <citation type="journal article" date="2015" name="Genome Announc.">
        <title>Expanding the biotechnology potential of lactobacilli through comparative genomics of 213 strains and associated genera.</title>
        <authorList>
            <person name="Sun Z."/>
            <person name="Harris H.M."/>
            <person name="McCann A."/>
            <person name="Guo C."/>
            <person name="Argimon S."/>
            <person name="Zhang W."/>
            <person name="Yang X."/>
            <person name="Jeffery I.B."/>
            <person name="Cooney J.C."/>
            <person name="Kagawa T.F."/>
            <person name="Liu W."/>
            <person name="Song Y."/>
            <person name="Salvetti E."/>
            <person name="Wrobel A."/>
            <person name="Rasinkangas P."/>
            <person name="Parkhill J."/>
            <person name="Rea M.C."/>
            <person name="O'Sullivan O."/>
            <person name="Ritari J."/>
            <person name="Douillard F.P."/>
            <person name="Paul Ross R."/>
            <person name="Yang R."/>
            <person name="Briner A.E."/>
            <person name="Felis G.E."/>
            <person name="de Vos W.M."/>
            <person name="Barrangou R."/>
            <person name="Klaenhammer T.R."/>
            <person name="Caufield P.W."/>
            <person name="Cui Y."/>
            <person name="Zhang H."/>
            <person name="O'Toole P.W."/>
        </authorList>
    </citation>
    <scope>NUCLEOTIDE SEQUENCE [LARGE SCALE GENOMIC DNA]</scope>
    <source>
        <strain evidence="3 4">DSM 19519</strain>
    </source>
</reference>
<dbReference type="AlphaFoldDB" id="A0A0R1MA47"/>
<accession>A0A0R1MA47</accession>
<dbReference type="EMBL" id="AZDX01000050">
    <property type="protein sequence ID" value="KRL05040.1"/>
    <property type="molecule type" value="Genomic_DNA"/>
</dbReference>
<keyword evidence="1" id="KW-0175">Coiled coil</keyword>
<evidence type="ECO:0000256" key="2">
    <source>
        <dbReference type="SAM" id="Phobius"/>
    </source>
</evidence>
<protein>
    <submittedName>
        <fullName evidence="3">Uncharacterized protein</fullName>
    </submittedName>
</protein>
<keyword evidence="2" id="KW-0472">Membrane</keyword>
<feature type="transmembrane region" description="Helical" evidence="2">
    <location>
        <begin position="66"/>
        <end position="83"/>
    </location>
</feature>
<sequence length="194" mass="22256">MNKEETLKYLQEKQQLTVAVQNARHNLATANEQLNLVNSQFKKRLLITVIAGVIVPFMTLNSMIFYVLWLIGWWTVFIGLFVMKFRQGNGLKMQVQTARENLNVEENKQEYLAGANDFPNKFYSYWTIDRLIKLVKDNRAVTLQDAFNLAENQDFQNDQLALQQENLAVAKSTNTMASISAAANIGTFLNTRNK</sequence>
<organism evidence="3 4">
    <name type="scientific">Liquorilactobacillus hordei DSM 19519</name>
    <dbReference type="NCBI Taxonomy" id="1423759"/>
    <lineage>
        <taxon>Bacteria</taxon>
        <taxon>Bacillati</taxon>
        <taxon>Bacillota</taxon>
        <taxon>Bacilli</taxon>
        <taxon>Lactobacillales</taxon>
        <taxon>Lactobacillaceae</taxon>
        <taxon>Liquorilactobacillus</taxon>
    </lineage>
</organism>
<feature type="coiled-coil region" evidence="1">
    <location>
        <begin position="13"/>
        <end position="40"/>
    </location>
</feature>
<evidence type="ECO:0000313" key="3">
    <source>
        <dbReference type="EMBL" id="KRL05040.1"/>
    </source>
</evidence>
<evidence type="ECO:0000256" key="1">
    <source>
        <dbReference type="SAM" id="Coils"/>
    </source>
</evidence>
<feature type="transmembrane region" description="Helical" evidence="2">
    <location>
        <begin position="44"/>
        <end position="60"/>
    </location>
</feature>
<dbReference type="RefSeq" id="WP_057870258.1">
    <property type="nucleotide sequence ID" value="NZ_AZDX01000050.1"/>
</dbReference>
<keyword evidence="4" id="KW-1185">Reference proteome</keyword>
<dbReference type="Proteomes" id="UP000051448">
    <property type="component" value="Unassembled WGS sequence"/>
</dbReference>
<keyword evidence="2" id="KW-1133">Transmembrane helix</keyword>
<name>A0A0R1MA47_9LACO</name>
<comment type="caution">
    <text evidence="3">The sequence shown here is derived from an EMBL/GenBank/DDBJ whole genome shotgun (WGS) entry which is preliminary data.</text>
</comment>
<gene>
    <name evidence="3" type="ORF">FC92_GL001709</name>
</gene>
<keyword evidence="2" id="KW-0812">Transmembrane</keyword>
<proteinExistence type="predicted"/>
<dbReference type="OrthoDB" id="2327978at2"/>